<dbReference type="InterPro" id="IPR003018">
    <property type="entry name" value="GAF"/>
</dbReference>
<evidence type="ECO:0000256" key="4">
    <source>
        <dbReference type="ARBA" id="ARBA00022777"/>
    </source>
</evidence>
<dbReference type="Pfam" id="PF02518">
    <property type="entry name" value="HATPase_c"/>
    <property type="match status" value="1"/>
</dbReference>
<evidence type="ECO:0000259" key="8">
    <source>
        <dbReference type="PROSITE" id="PS50112"/>
    </source>
</evidence>
<dbReference type="SUPFAM" id="SSF55874">
    <property type="entry name" value="ATPase domain of HSP90 chaperone/DNA topoisomerase II/histidine kinase"/>
    <property type="match status" value="1"/>
</dbReference>
<dbReference type="CDD" id="cd00130">
    <property type="entry name" value="PAS"/>
    <property type="match status" value="2"/>
</dbReference>
<dbReference type="PROSITE" id="PS50112">
    <property type="entry name" value="PAS"/>
    <property type="match status" value="2"/>
</dbReference>
<dbReference type="SMART" id="SM00091">
    <property type="entry name" value="PAS"/>
    <property type="match status" value="2"/>
</dbReference>
<evidence type="ECO:0000313" key="9">
    <source>
        <dbReference type="EMBL" id="MCW6034881.1"/>
    </source>
</evidence>
<dbReference type="Gene3D" id="3.30.450.40">
    <property type="match status" value="1"/>
</dbReference>
<dbReference type="SUPFAM" id="SSF55785">
    <property type="entry name" value="PYP-like sensor domain (PAS domain)"/>
    <property type="match status" value="2"/>
</dbReference>
<dbReference type="SMART" id="SM00387">
    <property type="entry name" value="HATPase_c"/>
    <property type="match status" value="1"/>
</dbReference>
<dbReference type="NCBIfam" id="TIGR00229">
    <property type="entry name" value="sensory_box"/>
    <property type="match status" value="2"/>
</dbReference>
<dbReference type="Gene3D" id="1.10.287.130">
    <property type="match status" value="1"/>
</dbReference>
<organism evidence="9 10">
    <name type="scientific">Spirulina subsalsa FACHB-351</name>
    <dbReference type="NCBI Taxonomy" id="234711"/>
    <lineage>
        <taxon>Bacteria</taxon>
        <taxon>Bacillati</taxon>
        <taxon>Cyanobacteriota</taxon>
        <taxon>Cyanophyceae</taxon>
        <taxon>Spirulinales</taxon>
        <taxon>Spirulinaceae</taxon>
        <taxon>Spirulina</taxon>
    </lineage>
</organism>
<keyword evidence="4" id="KW-0808">Transferase</keyword>
<evidence type="ECO:0000313" key="10">
    <source>
        <dbReference type="Proteomes" id="UP001526426"/>
    </source>
</evidence>
<keyword evidence="3" id="KW-0597">Phosphoprotein</keyword>
<dbReference type="Gene3D" id="3.30.450.20">
    <property type="entry name" value="PAS domain"/>
    <property type="match status" value="2"/>
</dbReference>
<dbReference type="PANTHER" id="PTHR43065:SF50">
    <property type="entry name" value="HISTIDINE KINASE"/>
    <property type="match status" value="1"/>
</dbReference>
<dbReference type="InterPro" id="IPR003594">
    <property type="entry name" value="HATPase_dom"/>
</dbReference>
<dbReference type="PROSITE" id="PS50109">
    <property type="entry name" value="HIS_KIN"/>
    <property type="match status" value="1"/>
</dbReference>
<evidence type="ECO:0000256" key="6">
    <source>
        <dbReference type="SAM" id="Coils"/>
    </source>
</evidence>
<evidence type="ECO:0000259" key="7">
    <source>
        <dbReference type="PROSITE" id="PS50109"/>
    </source>
</evidence>
<dbReference type="Proteomes" id="UP001526426">
    <property type="component" value="Unassembled WGS sequence"/>
</dbReference>
<dbReference type="PRINTS" id="PR00344">
    <property type="entry name" value="BCTRLSENSOR"/>
</dbReference>
<comment type="catalytic activity">
    <reaction evidence="1">
        <text>ATP + protein L-histidine = ADP + protein N-phospho-L-histidine.</text>
        <dbReference type="EC" id="2.7.13.3"/>
    </reaction>
</comment>
<dbReference type="SUPFAM" id="SSF47384">
    <property type="entry name" value="Homodimeric domain of signal transducing histidine kinase"/>
    <property type="match status" value="1"/>
</dbReference>
<gene>
    <name evidence="9" type="ORF">K4A83_01135</name>
</gene>
<dbReference type="Gene3D" id="3.30.565.10">
    <property type="entry name" value="Histidine kinase-like ATPase, C-terminal domain"/>
    <property type="match status" value="1"/>
</dbReference>
<sequence length="759" mass="85134">MLFPPQLWTQFPQCRDRNLALNPESVSTEVSAVDFLPLDVDHPALKTLFTQAFDAILIADDQGQYRAANPAACQLFGIAPSALVGRSISDFTTPDFNFEQVWQQFLNQGEAQGEFFLIREDGEIRTIEYRATANFLPHLHLSILRDITARVFNEAEMQAMTVQEHPLQSSISDQEIRAELDLEQFFNISLDLLCIADNQGRFRRLNRAWENILGYALSELEGKPFLELVHPDDIDATLAAMADLDADHTVLHFVNRYRAKNGEYRAIEWSSAPSGEFTYAAARDITERLATEQALEALVNRSNLLNKISTEIRNSLDLETILQNAVNAIVTELNVDVCAFGWFRPEAVPPSWELVQEQKRVDLPSWLGCYKMEDFPLVANHIFEEKIHQFNRHDSTEIGLTEFCEEVGVDFYLILPIHTAGGQIGGFELGRVGTDKPWQEDEIELLQRIGDQVAIAIYQAQLYQESQGKTVQLEQAYQELQQAQTQLIQGEKMSSLGQLVAGIAHEINNPVSFIYGNINHMTEYIENLLDLIALYQQNYPQPKPVIIDQIESIDLDFILADLPKVLDSMKTGAARIRDIIRSLRTFSKLDEAELKPIDLHDNIDSTLVILENKISGRAGNCTIEVIKHYGDLPLVECYGGLLNQVFMDLLINGIDAIIERDNMRDLEGGQESYQGQLTITTTVGDNNQVVITIEDNGVGMIPEVQAQIFNPFFTTKPVGKGTGMGLATSYQIVTQNHGGSLTCSSVYGQGSCFVIELPL</sequence>
<reference evidence="9 10" key="1">
    <citation type="submission" date="2021-08" db="EMBL/GenBank/DDBJ databases">
        <title>Draft genome sequence of Spirulina subsalsa with high tolerance to salinity and hype-accumulation of phycocyanin.</title>
        <authorList>
            <person name="Pei H."/>
            <person name="Jiang L."/>
        </authorList>
    </citation>
    <scope>NUCLEOTIDE SEQUENCE [LARGE SCALE GENOMIC DNA]</scope>
    <source>
        <strain evidence="9 10">FACHB-351</strain>
    </source>
</reference>
<dbReference type="InterPro" id="IPR003661">
    <property type="entry name" value="HisK_dim/P_dom"/>
</dbReference>
<dbReference type="InterPro" id="IPR036097">
    <property type="entry name" value="HisK_dim/P_sf"/>
</dbReference>
<dbReference type="EMBL" id="JAIHOM010000003">
    <property type="protein sequence ID" value="MCW6034881.1"/>
    <property type="molecule type" value="Genomic_DNA"/>
</dbReference>
<dbReference type="CDD" id="cd00082">
    <property type="entry name" value="HisKA"/>
    <property type="match status" value="1"/>
</dbReference>
<dbReference type="InterPro" id="IPR001610">
    <property type="entry name" value="PAC"/>
</dbReference>
<dbReference type="InterPro" id="IPR013656">
    <property type="entry name" value="PAS_4"/>
</dbReference>
<comment type="caution">
    <text evidence="9">The sequence shown here is derived from an EMBL/GenBank/DDBJ whole genome shotgun (WGS) entry which is preliminary data.</text>
</comment>
<dbReference type="SMART" id="SM00086">
    <property type="entry name" value="PAC"/>
    <property type="match status" value="2"/>
</dbReference>
<dbReference type="InterPro" id="IPR029016">
    <property type="entry name" value="GAF-like_dom_sf"/>
</dbReference>
<protein>
    <recommendedName>
        <fullName evidence="2">histidine kinase</fullName>
        <ecNumber evidence="2">2.7.13.3</ecNumber>
    </recommendedName>
</protein>
<evidence type="ECO:0000256" key="1">
    <source>
        <dbReference type="ARBA" id="ARBA00000085"/>
    </source>
</evidence>
<evidence type="ECO:0000256" key="3">
    <source>
        <dbReference type="ARBA" id="ARBA00022553"/>
    </source>
</evidence>
<feature type="domain" description="PAS" evidence="8">
    <location>
        <begin position="41"/>
        <end position="95"/>
    </location>
</feature>
<accession>A0ABT3L056</accession>
<dbReference type="SMART" id="SM00065">
    <property type="entry name" value="GAF"/>
    <property type="match status" value="1"/>
</dbReference>
<dbReference type="Pfam" id="PF01590">
    <property type="entry name" value="GAF"/>
    <property type="match status" value="1"/>
</dbReference>
<dbReference type="Pfam" id="PF08448">
    <property type="entry name" value="PAS_4"/>
    <property type="match status" value="2"/>
</dbReference>
<feature type="domain" description="PAS" evidence="8">
    <location>
        <begin position="178"/>
        <end position="233"/>
    </location>
</feature>
<dbReference type="InterPro" id="IPR036890">
    <property type="entry name" value="HATPase_C_sf"/>
</dbReference>
<evidence type="ECO:0000256" key="2">
    <source>
        <dbReference type="ARBA" id="ARBA00012438"/>
    </source>
</evidence>
<name>A0ABT3L056_9CYAN</name>
<dbReference type="InterPro" id="IPR000014">
    <property type="entry name" value="PAS"/>
</dbReference>
<dbReference type="EC" id="2.7.13.3" evidence="2"/>
<keyword evidence="10" id="KW-1185">Reference proteome</keyword>
<keyword evidence="4" id="KW-0418">Kinase</keyword>
<keyword evidence="6" id="KW-0175">Coiled coil</keyword>
<dbReference type="SMART" id="SM00388">
    <property type="entry name" value="HisKA"/>
    <property type="match status" value="1"/>
</dbReference>
<dbReference type="RefSeq" id="WP_265262536.1">
    <property type="nucleotide sequence ID" value="NZ_JAIHOM010000003.1"/>
</dbReference>
<dbReference type="InterPro" id="IPR004358">
    <property type="entry name" value="Sig_transdc_His_kin-like_C"/>
</dbReference>
<feature type="domain" description="Histidine kinase" evidence="7">
    <location>
        <begin position="502"/>
        <end position="759"/>
    </location>
</feature>
<keyword evidence="5" id="KW-0902">Two-component regulatory system</keyword>
<dbReference type="InterPro" id="IPR035965">
    <property type="entry name" value="PAS-like_dom_sf"/>
</dbReference>
<evidence type="ECO:0000256" key="5">
    <source>
        <dbReference type="ARBA" id="ARBA00023012"/>
    </source>
</evidence>
<dbReference type="InterPro" id="IPR005467">
    <property type="entry name" value="His_kinase_dom"/>
</dbReference>
<feature type="coiled-coil region" evidence="6">
    <location>
        <begin position="463"/>
        <end position="493"/>
    </location>
</feature>
<dbReference type="PANTHER" id="PTHR43065">
    <property type="entry name" value="SENSOR HISTIDINE KINASE"/>
    <property type="match status" value="1"/>
</dbReference>
<dbReference type="SUPFAM" id="SSF55781">
    <property type="entry name" value="GAF domain-like"/>
    <property type="match status" value="1"/>
</dbReference>
<proteinExistence type="predicted"/>